<proteinExistence type="predicted"/>
<protein>
    <recommendedName>
        <fullName evidence="3">DUF8208 domain-containing protein</fullName>
    </recommendedName>
</protein>
<reference evidence="4 5" key="1">
    <citation type="submission" date="2019-05" db="EMBL/GenBank/DDBJ databases">
        <title>Culicoidintestinum kansasii gen. nov., sp. nov. from the gastrointestinal tract of the biting midge, Culicoides sonorensis.</title>
        <authorList>
            <person name="Neupane S."/>
            <person name="Ghosh A."/>
            <person name="Gunther S."/>
            <person name="Martin K."/>
            <person name="Zurek L."/>
        </authorList>
    </citation>
    <scope>NUCLEOTIDE SEQUENCE [LARGE SCALE GENOMIC DNA]</scope>
    <source>
        <strain evidence="4 5">CS-1</strain>
    </source>
</reference>
<keyword evidence="2" id="KW-0472">Membrane</keyword>
<dbReference type="Proteomes" id="UP000306912">
    <property type="component" value="Unassembled WGS sequence"/>
</dbReference>
<evidence type="ECO:0000259" key="3">
    <source>
        <dbReference type="Pfam" id="PF26635"/>
    </source>
</evidence>
<feature type="transmembrane region" description="Helical" evidence="2">
    <location>
        <begin position="194"/>
        <end position="222"/>
    </location>
</feature>
<dbReference type="EMBL" id="VBWP01000015">
    <property type="protein sequence ID" value="TLG71158.1"/>
    <property type="molecule type" value="Genomic_DNA"/>
</dbReference>
<keyword evidence="2" id="KW-1133">Transmembrane helix</keyword>
<comment type="caution">
    <text evidence="4">The sequence shown here is derived from an EMBL/GenBank/DDBJ whole genome shotgun (WGS) entry which is preliminary data.</text>
</comment>
<dbReference type="InterPro" id="IPR058521">
    <property type="entry name" value="DUF8208"/>
</dbReference>
<feature type="domain" description="DUF8208" evidence="3">
    <location>
        <begin position="104"/>
        <end position="467"/>
    </location>
</feature>
<evidence type="ECO:0000313" key="4">
    <source>
        <dbReference type="EMBL" id="TLG71158.1"/>
    </source>
</evidence>
<dbReference type="NCBIfam" id="NF045890">
    <property type="entry name" value="conj_pls20_p028"/>
    <property type="match status" value="1"/>
</dbReference>
<sequence>MSKQKQPGSLVLKVLLSCFLFLICVVVSPVAVEAKAPNDDWDTCIQNGGNPLECLPDEEKVDICGNTHYAKSQDGQCDGMSQIYYEQETYEPLYPYIKKSDAGASLIRSIGYWLVDLLGNFVDALYTIALNIVTLGQTYILDRETNSDFQDIYYWVMFIALSLLPIFLIIRGVKVWMATNDKGPKELKDLTKSILIGSVFLIGISLLFVQGVSFTGSAFGLMTSGLETKSPKDKILKASLIDIEYVRDVLQSGGTMESLNDEYNNLTEKEMEYFEINEPAKYEIGTNSGGYEFNRVIISYHDRQQDYVVGKINYTGLFSLGSEYIYKWYMDIFYVLASFIIITIALAFYCIKVPRIYLELGFSRLVAPIVAMSDIGFGGRMKEFAKHIGSNFALIWVMGLALVFYFNYTAWVSTATGSIGALNFNDTVTKLAFQFAGMLFMLDGSKLVTKLLGVDAGVQDGSTAIMQAAAAGRMAGGVVGGIKGAAGAAMHAAGQFVTNPVMKQVGKFDAKQDAKNGNPTEPMENAKNKRSFLGGSQQSYSDGYNAELMKHQQEEAKNSHGFGNVEGQTIPKKDNQNK</sequence>
<name>A0A5R8Q973_9FIRM</name>
<accession>A0A5R8Q973</accession>
<feature type="region of interest" description="Disordered" evidence="1">
    <location>
        <begin position="510"/>
        <end position="578"/>
    </location>
</feature>
<gene>
    <name evidence="4" type="ORF">FEZ08_11430</name>
</gene>
<dbReference type="RefSeq" id="WP_138192508.1">
    <property type="nucleotide sequence ID" value="NZ_VBWP01000015.1"/>
</dbReference>
<evidence type="ECO:0000313" key="5">
    <source>
        <dbReference type="Proteomes" id="UP000306912"/>
    </source>
</evidence>
<dbReference type="InterPro" id="IPR058066">
    <property type="entry name" value="pXO2-14_N"/>
</dbReference>
<feature type="transmembrane region" description="Helical" evidence="2">
    <location>
        <begin position="152"/>
        <end position="173"/>
    </location>
</feature>
<dbReference type="AlphaFoldDB" id="A0A5R8Q973"/>
<keyword evidence="5" id="KW-1185">Reference proteome</keyword>
<dbReference type="Pfam" id="PF26635">
    <property type="entry name" value="DUF8208"/>
    <property type="match status" value="1"/>
</dbReference>
<feature type="transmembrane region" description="Helical" evidence="2">
    <location>
        <begin position="388"/>
        <end position="408"/>
    </location>
</feature>
<feature type="compositionally biased region" description="Basic and acidic residues" evidence="1">
    <location>
        <begin position="548"/>
        <end position="558"/>
    </location>
</feature>
<organism evidence="4 5">
    <name type="scientific">Culicoidibacter larvae</name>
    <dbReference type="NCBI Taxonomy" id="2579976"/>
    <lineage>
        <taxon>Bacteria</taxon>
        <taxon>Bacillati</taxon>
        <taxon>Bacillota</taxon>
        <taxon>Culicoidibacteria</taxon>
        <taxon>Culicoidibacterales</taxon>
        <taxon>Culicoidibacteraceae</taxon>
        <taxon>Culicoidibacter</taxon>
    </lineage>
</organism>
<evidence type="ECO:0000256" key="2">
    <source>
        <dbReference type="SAM" id="Phobius"/>
    </source>
</evidence>
<keyword evidence="2" id="KW-0812">Transmembrane</keyword>
<feature type="transmembrane region" description="Helical" evidence="2">
    <location>
        <begin position="332"/>
        <end position="351"/>
    </location>
</feature>
<evidence type="ECO:0000256" key="1">
    <source>
        <dbReference type="SAM" id="MobiDB-lite"/>
    </source>
</evidence>
<dbReference type="InParanoid" id="A0A5R8Q973"/>